<evidence type="ECO:0000256" key="4">
    <source>
        <dbReference type="ARBA" id="ARBA00022723"/>
    </source>
</evidence>
<evidence type="ECO:0000256" key="1">
    <source>
        <dbReference type="ARBA" id="ARBA00001913"/>
    </source>
</evidence>
<dbReference type="EMBL" id="JACAZH010000004">
    <property type="protein sequence ID" value="KAF7370221.1"/>
    <property type="molecule type" value="Genomic_DNA"/>
</dbReference>
<keyword evidence="6 10" id="KW-0106">Calcium</keyword>
<feature type="binding site" evidence="10">
    <location>
        <position position="616"/>
    </location>
    <ligand>
        <name>Ca(2+)</name>
        <dbReference type="ChEBI" id="CHEBI:29108"/>
    </ligand>
</feature>
<evidence type="ECO:0000256" key="3">
    <source>
        <dbReference type="ARBA" id="ARBA00007658"/>
    </source>
</evidence>
<dbReference type="GO" id="GO:0036503">
    <property type="term" value="P:ERAD pathway"/>
    <property type="evidence" value="ECO:0007669"/>
    <property type="project" value="UniProtKB-ARBA"/>
</dbReference>
<comment type="catalytic activity">
    <reaction evidence="8">
        <text>N(4)-(alpha-D-Man-(1-&gt;2)-alpha-D-Man-(1-&gt;2)-alpha-D-Man-(1-&gt;3)-[alpha-D-Man-(1-&gt;3)-[alpha-D-Man-(1-&gt;2)-alpha-D-Man-(1-&gt;6)]-alpha-D-Man-(1-&gt;6)]-beta-D-Man-(1-&gt;4)-beta-D-GlcNAc-(1-&gt;4)-beta-D-GlcNAc)-L-asparaginyl-[protein] (N-glucan mannose isomer 8A1,2,3B1,3) + 3 H2O = N(4)-(alpha-D-Man-(1-&gt;3)-[alpha-D-Man-(1-&gt;3)-[alpha-D-Man-(1-&gt;6)]-alpha-D-Man-(1-&gt;6)]-beta-D-Man-(1-&gt;4)-beta-D-GlcNAc-(1-&gt;4)-beta-D-GlcNAc)-L-asparaginyl-[protein] (N-glucan mannose isomer 5A1,2) + 3 beta-D-mannose</text>
        <dbReference type="Rhea" id="RHEA:56028"/>
        <dbReference type="Rhea" id="RHEA-COMP:14358"/>
        <dbReference type="Rhea" id="RHEA-COMP:14367"/>
        <dbReference type="ChEBI" id="CHEBI:15377"/>
        <dbReference type="ChEBI" id="CHEBI:28563"/>
        <dbReference type="ChEBI" id="CHEBI:59087"/>
        <dbReference type="ChEBI" id="CHEBI:60628"/>
        <dbReference type="EC" id="3.2.1.113"/>
    </reaction>
</comment>
<comment type="caution">
    <text evidence="13">The sequence shown here is derived from an EMBL/GenBank/DDBJ whole genome shotgun (WGS) entry which is preliminary data.</text>
</comment>
<evidence type="ECO:0000256" key="12">
    <source>
        <dbReference type="RuleBase" id="RU361193"/>
    </source>
</evidence>
<sequence>MLFASGNAHFLLMLHLNHWNASKISFALIRRRPFFFAGILLVATIFLWKTRPHEYLSKSFAGDPYAFPTNTSPRVWSQRAELVKSAFRHAYNGYEQIAAPHDELSSLSNGASDSFNGWGVTTVDSLDTMLLMKLDKEYSRALKHVSQINFTLPPDEFAPFFETVIRYLGGLLSGYAISKDQVLLARAAELADKLDPAFNQYRGAFPVFSVNPNSGDVVGPEIGVIAEMASLQVEYLYLAKATGKKPYFERANTIMSTLANADLHKTGGMMPSSWNLTSGLPFDSHLSVGAKADSAHEYLLKQYLLTAKTDKKNLEMYIRATNHILTTMLYISPTRRLLYVTDTSSATFDHAARPSHKMEHLSCFLPGLLALGAHTLPLDDPAALGLDPHALGAGMGWATGKYAILARQHSLREMHLWAAAGLAETCYILYADQPTGLAPDEVAFKVIGDARYGLAKDGKWMEGGGKRWIDEVESWRIARTGSGTLKGRRLPPGVGEDIKPIVYTELERTRGSGRGRDYGAKKTVYLLRPETVESLYLMWRVTGETKWREMGWRIFEALERESRTPVGYASLKTVEISPSLKMDSMPSYFLAETLKYLYLLFLNEDPLPMDAWVFNTEAHPLPVFNWTQAEKEQFGI</sequence>
<keyword evidence="14" id="KW-1185">Reference proteome</keyword>
<dbReference type="InterPro" id="IPR036026">
    <property type="entry name" value="Seven-hairpin_glycosidases"/>
</dbReference>
<dbReference type="PRINTS" id="PR00747">
    <property type="entry name" value="GLYHDRLASE47"/>
</dbReference>
<dbReference type="Proteomes" id="UP000623467">
    <property type="component" value="Unassembled WGS sequence"/>
</dbReference>
<dbReference type="InterPro" id="IPR001382">
    <property type="entry name" value="Glyco_hydro_47"/>
</dbReference>
<evidence type="ECO:0000313" key="14">
    <source>
        <dbReference type="Proteomes" id="UP000623467"/>
    </source>
</evidence>
<evidence type="ECO:0000256" key="10">
    <source>
        <dbReference type="PIRSR" id="PIRSR601382-2"/>
    </source>
</evidence>
<evidence type="ECO:0000313" key="13">
    <source>
        <dbReference type="EMBL" id="KAF7370221.1"/>
    </source>
</evidence>
<evidence type="ECO:0000256" key="7">
    <source>
        <dbReference type="ARBA" id="ARBA00023157"/>
    </source>
</evidence>
<comment type="similarity">
    <text evidence="3 12">Belongs to the glycosyl hydrolase 47 family.</text>
</comment>
<dbReference type="OrthoDB" id="8118055at2759"/>
<comment type="cofactor">
    <cofactor evidence="1 10">
        <name>Ca(2+)</name>
        <dbReference type="ChEBI" id="CHEBI:29108"/>
    </cofactor>
</comment>
<feature type="disulfide bond" evidence="11">
    <location>
        <begin position="363"/>
        <end position="426"/>
    </location>
</feature>
<evidence type="ECO:0000256" key="2">
    <source>
        <dbReference type="ARBA" id="ARBA00004922"/>
    </source>
</evidence>
<protein>
    <recommendedName>
        <fullName evidence="12">alpha-1,2-Mannosidase</fullName>
        <ecNumber evidence="12">3.2.1.-</ecNumber>
    </recommendedName>
</protein>
<dbReference type="PANTHER" id="PTHR11742">
    <property type="entry name" value="MANNOSYL-OLIGOSACCHARIDE ALPHA-1,2-MANNOSIDASE-RELATED"/>
    <property type="match status" value="1"/>
</dbReference>
<dbReference type="EC" id="3.2.1.-" evidence="12"/>
<evidence type="ECO:0000256" key="8">
    <source>
        <dbReference type="ARBA" id="ARBA00047669"/>
    </source>
</evidence>
<dbReference type="PANTHER" id="PTHR11742:SF55">
    <property type="entry name" value="ENDOPLASMIC RETICULUM MANNOSYL-OLIGOSACCHARIDE 1,2-ALPHA-MANNOSIDASE"/>
    <property type="match status" value="1"/>
</dbReference>
<accession>A0A8H6Z5G9</accession>
<dbReference type="GO" id="GO:0016020">
    <property type="term" value="C:membrane"/>
    <property type="evidence" value="ECO:0007669"/>
    <property type="project" value="InterPro"/>
</dbReference>
<dbReference type="GO" id="GO:0005975">
    <property type="term" value="P:carbohydrate metabolic process"/>
    <property type="evidence" value="ECO:0007669"/>
    <property type="project" value="InterPro"/>
</dbReference>
<comment type="catalytic activity">
    <reaction evidence="9">
        <text>N(4)-(alpha-D-Man-(1-&gt;2)-alpha-D-Man-(1-&gt;2)-alpha-D-Man-(1-&gt;3)-[alpha-D-Man-(1-&gt;2)-alpha-D-Man-(1-&gt;3)-[alpha-D-Man-(1-&gt;2)-alpha-D-Man-(1-&gt;6)]-alpha-D-Man-(1-&gt;6)]-beta-D-Man-(1-&gt;4)-beta-D-GlcNAc-(1-&gt;4)-beta-D-GlcNAc)-L-asparaginyl-[protein] (N-glucan mannose isomer 9A1,2,3B1,2,3) + 4 H2O = N(4)-(alpha-D-Man-(1-&gt;3)-[alpha-D-Man-(1-&gt;3)-[alpha-D-Man-(1-&gt;6)]-alpha-D-Man-(1-&gt;6)]-beta-D-Man-(1-&gt;4)-beta-D-GlcNAc-(1-&gt;4)-beta-D-GlcNAc)-L-asparaginyl-[protein] (N-glucan mannose isomer 5A1,2) + 4 beta-D-mannose</text>
        <dbReference type="Rhea" id="RHEA:56008"/>
        <dbReference type="Rhea" id="RHEA-COMP:14356"/>
        <dbReference type="Rhea" id="RHEA-COMP:14367"/>
        <dbReference type="ChEBI" id="CHEBI:15377"/>
        <dbReference type="ChEBI" id="CHEBI:28563"/>
        <dbReference type="ChEBI" id="CHEBI:59087"/>
        <dbReference type="ChEBI" id="CHEBI:139493"/>
        <dbReference type="EC" id="3.2.1.113"/>
    </reaction>
</comment>
<dbReference type="GO" id="GO:0005509">
    <property type="term" value="F:calcium ion binding"/>
    <property type="evidence" value="ECO:0007669"/>
    <property type="project" value="InterPro"/>
</dbReference>
<dbReference type="InterPro" id="IPR050749">
    <property type="entry name" value="Glycosyl_Hydrolase_47"/>
</dbReference>
<evidence type="ECO:0000256" key="11">
    <source>
        <dbReference type="PIRSR" id="PIRSR601382-3"/>
    </source>
</evidence>
<name>A0A8H6Z5G9_9AGAR</name>
<proteinExistence type="inferred from homology"/>
<evidence type="ECO:0000256" key="6">
    <source>
        <dbReference type="ARBA" id="ARBA00022837"/>
    </source>
</evidence>
<comment type="pathway">
    <text evidence="2">Protein modification; protein glycosylation.</text>
</comment>
<organism evidence="13 14">
    <name type="scientific">Mycena sanguinolenta</name>
    <dbReference type="NCBI Taxonomy" id="230812"/>
    <lineage>
        <taxon>Eukaryota</taxon>
        <taxon>Fungi</taxon>
        <taxon>Dikarya</taxon>
        <taxon>Basidiomycota</taxon>
        <taxon>Agaricomycotina</taxon>
        <taxon>Agaricomycetes</taxon>
        <taxon>Agaricomycetidae</taxon>
        <taxon>Agaricales</taxon>
        <taxon>Marasmiineae</taxon>
        <taxon>Mycenaceae</taxon>
        <taxon>Mycena</taxon>
    </lineage>
</organism>
<dbReference type="GO" id="GO:0004571">
    <property type="term" value="F:mannosyl-oligosaccharide 1,2-alpha-mannosidase activity"/>
    <property type="evidence" value="ECO:0007669"/>
    <property type="project" value="UniProtKB-EC"/>
</dbReference>
<keyword evidence="5 12" id="KW-0378">Hydrolase</keyword>
<dbReference type="InterPro" id="IPR012341">
    <property type="entry name" value="6hp_glycosidase-like_sf"/>
</dbReference>
<dbReference type="GO" id="GO:0005783">
    <property type="term" value="C:endoplasmic reticulum"/>
    <property type="evidence" value="ECO:0007669"/>
    <property type="project" value="TreeGrafter"/>
</dbReference>
<dbReference type="AlphaFoldDB" id="A0A8H6Z5G9"/>
<dbReference type="SUPFAM" id="SSF48225">
    <property type="entry name" value="Seven-hairpin glycosidases"/>
    <property type="match status" value="1"/>
</dbReference>
<keyword evidence="12" id="KW-0326">Glycosidase</keyword>
<keyword evidence="7 11" id="KW-1015">Disulfide bond</keyword>
<gene>
    <name evidence="13" type="ORF">MSAN_00652900</name>
</gene>
<reference evidence="13" key="1">
    <citation type="submission" date="2020-05" db="EMBL/GenBank/DDBJ databases">
        <title>Mycena genomes resolve the evolution of fungal bioluminescence.</title>
        <authorList>
            <person name="Tsai I.J."/>
        </authorList>
    </citation>
    <scope>NUCLEOTIDE SEQUENCE</scope>
    <source>
        <strain evidence="13">160909Yilan</strain>
    </source>
</reference>
<dbReference type="Pfam" id="PF01532">
    <property type="entry name" value="Glyco_hydro_47"/>
    <property type="match status" value="1"/>
</dbReference>
<keyword evidence="4 10" id="KW-0479">Metal-binding</keyword>
<evidence type="ECO:0000256" key="9">
    <source>
        <dbReference type="ARBA" id="ARBA00048605"/>
    </source>
</evidence>
<dbReference type="Gene3D" id="1.50.10.10">
    <property type="match status" value="1"/>
</dbReference>
<evidence type="ECO:0000256" key="5">
    <source>
        <dbReference type="ARBA" id="ARBA00022801"/>
    </source>
</evidence>